<feature type="region of interest" description="Disordered" evidence="1">
    <location>
        <begin position="273"/>
        <end position="293"/>
    </location>
</feature>
<evidence type="ECO:0000313" key="3">
    <source>
        <dbReference type="Proteomes" id="UP000272025"/>
    </source>
</evidence>
<feature type="region of interest" description="Disordered" evidence="1">
    <location>
        <begin position="470"/>
        <end position="700"/>
    </location>
</feature>
<feature type="region of interest" description="Disordered" evidence="1">
    <location>
        <begin position="802"/>
        <end position="832"/>
    </location>
</feature>
<feature type="region of interest" description="Disordered" evidence="1">
    <location>
        <begin position="1001"/>
        <end position="1039"/>
    </location>
</feature>
<feature type="compositionally biased region" description="Polar residues" evidence="1">
    <location>
        <begin position="590"/>
        <end position="607"/>
    </location>
</feature>
<evidence type="ECO:0000256" key="1">
    <source>
        <dbReference type="SAM" id="MobiDB-lite"/>
    </source>
</evidence>
<feature type="compositionally biased region" description="Polar residues" evidence="1">
    <location>
        <begin position="863"/>
        <end position="876"/>
    </location>
</feature>
<accession>A0A3N2PTD8</accession>
<reference evidence="2 3" key="1">
    <citation type="journal article" date="2018" name="Mol. Ecol.">
        <title>The obligate alkalophilic soda-lake fungus Sodiomyces alkalinus has shifted to a protein diet.</title>
        <authorList>
            <person name="Grum-Grzhimaylo A.A."/>
            <person name="Falkoski D.L."/>
            <person name="van den Heuvel J."/>
            <person name="Valero-Jimenez C.A."/>
            <person name="Min B."/>
            <person name="Choi I.G."/>
            <person name="Lipzen A."/>
            <person name="Daum C.G."/>
            <person name="Aanen D.K."/>
            <person name="Tsang A."/>
            <person name="Henrissat B."/>
            <person name="Bilanenko E.N."/>
            <person name="de Vries R.P."/>
            <person name="van Kan J.A.L."/>
            <person name="Grigoriev I.V."/>
            <person name="Debets A.J.M."/>
        </authorList>
    </citation>
    <scope>NUCLEOTIDE SEQUENCE [LARGE SCALE GENOMIC DNA]</scope>
    <source>
        <strain evidence="2 3">F11</strain>
    </source>
</reference>
<feature type="compositionally biased region" description="Polar residues" evidence="1">
    <location>
        <begin position="157"/>
        <end position="169"/>
    </location>
</feature>
<gene>
    <name evidence="2" type="ORF">SODALDRAFT_360075</name>
</gene>
<feature type="region of interest" description="Disordered" evidence="1">
    <location>
        <begin position="863"/>
        <end position="922"/>
    </location>
</feature>
<name>A0A3N2PTD8_SODAK</name>
<dbReference type="GeneID" id="39582705"/>
<dbReference type="OrthoDB" id="5426191at2759"/>
<feature type="compositionally biased region" description="Acidic residues" evidence="1">
    <location>
        <begin position="1013"/>
        <end position="1023"/>
    </location>
</feature>
<feature type="compositionally biased region" description="Basic and acidic residues" evidence="1">
    <location>
        <begin position="554"/>
        <end position="573"/>
    </location>
</feature>
<feature type="compositionally biased region" description="Polar residues" evidence="1">
    <location>
        <begin position="907"/>
        <end position="918"/>
    </location>
</feature>
<dbReference type="Proteomes" id="UP000272025">
    <property type="component" value="Unassembled WGS sequence"/>
</dbReference>
<keyword evidence="3" id="KW-1185">Reference proteome</keyword>
<organism evidence="2 3">
    <name type="scientific">Sodiomyces alkalinus (strain CBS 110278 / VKM F-3762 / F11)</name>
    <name type="common">Alkaliphilic filamentous fungus</name>
    <dbReference type="NCBI Taxonomy" id="1314773"/>
    <lineage>
        <taxon>Eukaryota</taxon>
        <taxon>Fungi</taxon>
        <taxon>Dikarya</taxon>
        <taxon>Ascomycota</taxon>
        <taxon>Pezizomycotina</taxon>
        <taxon>Sordariomycetes</taxon>
        <taxon>Hypocreomycetidae</taxon>
        <taxon>Glomerellales</taxon>
        <taxon>Plectosphaerellaceae</taxon>
        <taxon>Sodiomyces</taxon>
    </lineage>
</organism>
<proteinExistence type="predicted"/>
<dbReference type="EMBL" id="ML119056">
    <property type="protein sequence ID" value="ROT37783.1"/>
    <property type="molecule type" value="Genomic_DNA"/>
</dbReference>
<protein>
    <submittedName>
        <fullName evidence="2">Uncharacterized protein</fullName>
    </submittedName>
</protein>
<dbReference type="AlphaFoldDB" id="A0A3N2PTD8"/>
<dbReference type="STRING" id="1314773.A0A3N2PTD8"/>
<feature type="compositionally biased region" description="Polar residues" evidence="1">
    <location>
        <begin position="889"/>
        <end position="900"/>
    </location>
</feature>
<feature type="compositionally biased region" description="Basic and acidic residues" evidence="1">
    <location>
        <begin position="491"/>
        <end position="504"/>
    </location>
</feature>
<feature type="compositionally biased region" description="Low complexity" evidence="1">
    <location>
        <begin position="685"/>
        <end position="697"/>
    </location>
</feature>
<feature type="region of interest" description="Disordered" evidence="1">
    <location>
        <begin position="341"/>
        <end position="365"/>
    </location>
</feature>
<evidence type="ECO:0000313" key="2">
    <source>
        <dbReference type="EMBL" id="ROT37783.1"/>
    </source>
</evidence>
<dbReference type="RefSeq" id="XP_028465589.1">
    <property type="nucleotide sequence ID" value="XM_028614227.1"/>
</dbReference>
<sequence>MCFWKARHINVRGSQAPSPERLWALHNLGQEISLKEATKTDGQMFGEGCYDCYDYDALEVLELLQGLIRTRLSLQPSLNASQSPVSCLQITSLEEDQSEIVQTDECTTVFLAQLAGTQLNGFRHQVKGLIITEPNGRERMLLFRSVGHRANPLRVRSTTSMPTEGTPMTKNPPATPSTTGPVPMRHHYTLKVHTAPPRQGDVGCKQLKQRRSDDQGPPTRYLRRWYSISTSYLVESDGGYLGLGPDSRGAQAKRTNNPQARNLNARLSFKTLKPSSRHNANQADVSSNPFSHLQSPVPRLTIHSPLHRLQTRHSTNISFITFASAPYKTILSLHIAGLSTTGEDGGSFTHRQRTTTETPHPSHRPRIFLLNPSHQLQTSNINLLPPSTVSVSAATMTHGIKARSLSSLNFLAANPPQYPVNPTEEKQEPLILYIARVPGGQDVFLTPSKPQLKNVTSEDVNNSFYYIHLEQPGESPLPSPPSRGADTPRSSFDDSGRVVPDRIPRKPLPPGAKVIPSGSTTTTIASPKDEVSPPPKPPRHRGQQLPHQENQAEPWHRGNHEQLKGQQQHEKQYLHPPHPRPWSAQAEPPRQTTSDGRPRPQSAQSLRWSGDGKNFYSVEDPPDLPTSPRSPGRPLGPRPPPTQRMSASDHDILRSRAPPLQPHGEPNVEPFVSASAPRRLPPRPAARSRPTSRSPSPVRFHNSVAVPYTLQLIRRDLATGHQWNVASITSSRLESSLDDEYEYTDFDTAGLGTQDRRRTTSAPQPEIDITVQTSGYAKFRGMPSRKGAEAAKLSIVGGAGSGGSHVSLPPPGPSASGADEVGSVRSVRSGQPGFGTGFFHRRLVMTYTKTWAAGLREKLSTINSTEDGDNQQQAEQAEQPWRRGHERNASSISATSYESVQSHDDPSTNADSGGNNIITAPGHGLRPKGYMFTSPWHGTCCFRTGNGGRSLKLRHSLSDCNPTSAQHASSRGATVDVSELRFNLPGRELFSSKTKDKAGHLGRLIRGGRSRDGDDDEDDDEPWDPTSLGREKAGGGNRGKRAKLGKLIIYPEGLKMLDLVVAANMGVWWGAWERSF</sequence>
<feature type="region of interest" description="Disordered" evidence="1">
    <location>
        <begin position="157"/>
        <end position="220"/>
    </location>
</feature>